<feature type="transmembrane region" description="Helical" evidence="9">
    <location>
        <begin position="220"/>
        <end position="243"/>
    </location>
</feature>
<feature type="transmembrane region" description="Helical" evidence="9">
    <location>
        <begin position="280"/>
        <end position="303"/>
    </location>
</feature>
<dbReference type="NCBIfam" id="TIGR02138">
    <property type="entry name" value="phosphate_pstC"/>
    <property type="match status" value="1"/>
</dbReference>
<feature type="transmembrane region" description="Helical" evidence="9">
    <location>
        <begin position="12"/>
        <end position="37"/>
    </location>
</feature>
<evidence type="ECO:0000256" key="7">
    <source>
        <dbReference type="ARBA" id="ARBA00022989"/>
    </source>
</evidence>
<keyword evidence="4 10" id="KW-1003">Cell membrane</keyword>
<evidence type="ECO:0000256" key="3">
    <source>
        <dbReference type="ARBA" id="ARBA00022448"/>
    </source>
</evidence>
<evidence type="ECO:0000256" key="8">
    <source>
        <dbReference type="ARBA" id="ARBA00023136"/>
    </source>
</evidence>
<dbReference type="GO" id="GO:0005886">
    <property type="term" value="C:plasma membrane"/>
    <property type="evidence" value="ECO:0007669"/>
    <property type="project" value="UniProtKB-SubCell"/>
</dbReference>
<feature type="transmembrane region" description="Helical" evidence="9">
    <location>
        <begin position="160"/>
        <end position="184"/>
    </location>
</feature>
<comment type="similarity">
    <text evidence="2 10">Belongs to the binding-protein-dependent transport system permease family. CysTW subfamily.</text>
</comment>
<dbReference type="GO" id="GO:0005315">
    <property type="term" value="F:phosphate transmembrane transporter activity"/>
    <property type="evidence" value="ECO:0007669"/>
    <property type="project" value="InterPro"/>
</dbReference>
<protein>
    <recommendedName>
        <fullName evidence="10">Phosphate transport system permease protein</fullName>
    </recommendedName>
</protein>
<dbReference type="InterPro" id="IPR035906">
    <property type="entry name" value="MetI-like_sf"/>
</dbReference>
<dbReference type="Proteomes" id="UP000679213">
    <property type="component" value="Chromosome I"/>
</dbReference>
<dbReference type="PANTHER" id="PTHR30425">
    <property type="entry name" value="PHOSPHATE TRANSPORT SYSTEM PERMEASE PROTEIN PST"/>
    <property type="match status" value="1"/>
</dbReference>
<keyword evidence="3 9" id="KW-0813">Transport</keyword>
<evidence type="ECO:0000313" key="13">
    <source>
        <dbReference type="Proteomes" id="UP000679213"/>
    </source>
</evidence>
<dbReference type="AlphaFoldDB" id="A0A8D6PTP7"/>
<evidence type="ECO:0000259" key="11">
    <source>
        <dbReference type="PROSITE" id="PS50928"/>
    </source>
</evidence>
<evidence type="ECO:0000256" key="10">
    <source>
        <dbReference type="RuleBase" id="RU363054"/>
    </source>
</evidence>
<comment type="subcellular location">
    <subcellularLocation>
        <location evidence="1 9">Cell membrane</location>
        <topology evidence="1 9">Multi-pass membrane protein</topology>
    </subcellularLocation>
</comment>
<feature type="transmembrane region" description="Helical" evidence="9">
    <location>
        <begin position="110"/>
        <end position="137"/>
    </location>
</feature>
<dbReference type="CDD" id="cd06261">
    <property type="entry name" value="TM_PBP2"/>
    <property type="match status" value="1"/>
</dbReference>
<dbReference type="EMBL" id="LR792632">
    <property type="protein sequence ID" value="CAB3287306.1"/>
    <property type="molecule type" value="Genomic_DNA"/>
</dbReference>
<dbReference type="InterPro" id="IPR051124">
    <property type="entry name" value="Phosphate_Transport_Permease"/>
</dbReference>
<evidence type="ECO:0000256" key="5">
    <source>
        <dbReference type="ARBA" id="ARBA00022592"/>
    </source>
</evidence>
<sequence>MDISKLLKKIDGFKIITSPAIIIVFILFALMVGFYFYNALPAIEKYGINLFIQNIWQAAEEPAKEVYGLAAPIWGSIYTATIAILIALPLSIGYAIFVNDYAPKPLKFPLIIISDIMAGLPTIIYGIWGAFILVPLLRDHVMKFLYEHFSFIPLFDYPPLSGYCYLSAGILLGIMVVPFASAIIREAYAMIPSVYREGLVALGATRYETTKVLIRFIKPAIISGFILAFGRALGETVAVSLVIGNSFNLTYKLFAPGYTISSLIANQFGNAVLYEYMTSVLYSAGLVLFVIGLIVNIIGLYYLKRWRENVSH</sequence>
<keyword evidence="5 10" id="KW-0592">Phosphate transport</keyword>
<evidence type="ECO:0000256" key="6">
    <source>
        <dbReference type="ARBA" id="ARBA00022692"/>
    </source>
</evidence>
<evidence type="ECO:0000256" key="9">
    <source>
        <dbReference type="RuleBase" id="RU363032"/>
    </source>
</evidence>
<dbReference type="GO" id="GO:0006817">
    <property type="term" value="P:phosphate ion transport"/>
    <property type="evidence" value="ECO:0007669"/>
    <property type="project" value="UniProtKB-KW"/>
</dbReference>
<accession>A0A8D6PTP7</accession>
<dbReference type="Gene3D" id="1.10.3720.10">
    <property type="entry name" value="MetI-like"/>
    <property type="match status" value="1"/>
</dbReference>
<dbReference type="InterPro" id="IPR011864">
    <property type="entry name" value="Phosphate_PstC"/>
</dbReference>
<evidence type="ECO:0000313" key="12">
    <source>
        <dbReference type="EMBL" id="CAB3287306.1"/>
    </source>
</evidence>
<feature type="domain" description="ABC transmembrane type-1" evidence="11">
    <location>
        <begin position="73"/>
        <end position="299"/>
    </location>
</feature>
<keyword evidence="13" id="KW-1185">Reference proteome</keyword>
<dbReference type="GeneID" id="65882942"/>
<name>A0A8D6PTP7_9EURY</name>
<comment type="function">
    <text evidence="10">Part of the binding-protein-dependent transport system for phosphate; probably responsible for the translocation of the substrate across the membrane.</text>
</comment>
<evidence type="ECO:0000256" key="2">
    <source>
        <dbReference type="ARBA" id="ARBA00007069"/>
    </source>
</evidence>
<dbReference type="PANTHER" id="PTHR30425:SF1">
    <property type="entry name" value="PHOSPHATE TRANSPORT SYSTEM PERMEASE PROTEIN PSTC"/>
    <property type="match status" value="1"/>
</dbReference>
<evidence type="ECO:0000256" key="1">
    <source>
        <dbReference type="ARBA" id="ARBA00004651"/>
    </source>
</evidence>
<keyword evidence="7 9" id="KW-1133">Transmembrane helix</keyword>
<dbReference type="KEGG" id="mesg:MLAUSG7_0133"/>
<dbReference type="RefSeq" id="WP_214400068.1">
    <property type="nucleotide sequence ID" value="NZ_LR792632.1"/>
</dbReference>
<keyword evidence="8 9" id="KW-0472">Membrane</keyword>
<dbReference type="PROSITE" id="PS50928">
    <property type="entry name" value="ABC_TM1"/>
    <property type="match status" value="1"/>
</dbReference>
<feature type="transmembrane region" description="Helical" evidence="9">
    <location>
        <begin position="77"/>
        <end position="98"/>
    </location>
</feature>
<proteinExistence type="inferred from homology"/>
<organism evidence="12 13">
    <name type="scientific">Methanocaldococcus lauensis</name>
    <dbReference type="NCBI Taxonomy" id="2546128"/>
    <lineage>
        <taxon>Archaea</taxon>
        <taxon>Methanobacteriati</taxon>
        <taxon>Methanobacteriota</taxon>
        <taxon>Methanomada group</taxon>
        <taxon>Methanococci</taxon>
        <taxon>Methanococcales</taxon>
        <taxon>Methanocaldococcaceae</taxon>
        <taxon>Methanocaldococcus</taxon>
    </lineage>
</organism>
<dbReference type="Pfam" id="PF00528">
    <property type="entry name" value="BPD_transp_1"/>
    <property type="match status" value="1"/>
</dbReference>
<dbReference type="SUPFAM" id="SSF161098">
    <property type="entry name" value="MetI-like"/>
    <property type="match status" value="1"/>
</dbReference>
<evidence type="ECO:0000256" key="4">
    <source>
        <dbReference type="ARBA" id="ARBA00022475"/>
    </source>
</evidence>
<keyword evidence="6 9" id="KW-0812">Transmembrane</keyword>
<gene>
    <name evidence="12" type="primary">pstC</name>
    <name evidence="12" type="ORF">MLAUSG7_0133</name>
</gene>
<dbReference type="InterPro" id="IPR000515">
    <property type="entry name" value="MetI-like"/>
</dbReference>
<reference evidence="12 13" key="1">
    <citation type="submission" date="2020-04" db="EMBL/GenBank/DDBJ databases">
        <authorList>
            <consortium name="Genoscope - CEA"/>
            <person name="William W."/>
        </authorList>
    </citation>
    <scope>NUCLEOTIDE SEQUENCE [LARGE SCALE GENOMIC DNA]</scope>
    <source>
        <strain evidence="12 13">SG7</strain>
    </source>
</reference>